<dbReference type="RefSeq" id="XP_056685384.1">
    <property type="nucleotide sequence ID" value="XM_056829406.1"/>
</dbReference>
<accession>A0ABM3QPV1</accession>
<dbReference type="PANTHER" id="PTHR33233">
    <property type="entry name" value="ENDONUCLEASE/EXONUCLEASE/PHOSPHATASE"/>
    <property type="match status" value="1"/>
</dbReference>
<proteinExistence type="predicted"/>
<evidence type="ECO:0000256" key="1">
    <source>
        <dbReference type="SAM" id="MobiDB-lite"/>
    </source>
</evidence>
<gene>
    <name evidence="4" type="primary">LOC130461340</name>
</gene>
<reference evidence="3" key="1">
    <citation type="journal article" date="2021" name="Nat. Commun.">
        <title>Genomic analyses provide insights into spinach domestication and the genetic basis of agronomic traits.</title>
        <authorList>
            <person name="Cai X."/>
            <person name="Sun X."/>
            <person name="Xu C."/>
            <person name="Sun H."/>
            <person name="Wang X."/>
            <person name="Ge C."/>
            <person name="Zhang Z."/>
            <person name="Wang Q."/>
            <person name="Fei Z."/>
            <person name="Jiao C."/>
            <person name="Wang Q."/>
        </authorList>
    </citation>
    <scope>NUCLEOTIDE SEQUENCE [LARGE SCALE GENOMIC DNA]</scope>
    <source>
        <strain evidence="3">cv. Varoflay</strain>
    </source>
</reference>
<dbReference type="Proteomes" id="UP000813463">
    <property type="component" value="Chromosome 5"/>
</dbReference>
<dbReference type="PANTHER" id="PTHR33233:SF17">
    <property type="entry name" value="DUF4283 DOMAIN-CONTAINING PROTEIN"/>
    <property type="match status" value="1"/>
</dbReference>
<evidence type="ECO:0000313" key="4">
    <source>
        <dbReference type="RefSeq" id="XP_056685384.1"/>
    </source>
</evidence>
<evidence type="ECO:0000259" key="2">
    <source>
        <dbReference type="Pfam" id="PF14111"/>
    </source>
</evidence>
<keyword evidence="3" id="KW-1185">Reference proteome</keyword>
<feature type="domain" description="DUF4283" evidence="2">
    <location>
        <begin position="11"/>
        <end position="92"/>
    </location>
</feature>
<feature type="compositionally biased region" description="Acidic residues" evidence="1">
    <location>
        <begin position="246"/>
        <end position="255"/>
    </location>
</feature>
<organism evidence="3 4">
    <name type="scientific">Spinacia oleracea</name>
    <name type="common">Spinach</name>
    <dbReference type="NCBI Taxonomy" id="3562"/>
    <lineage>
        <taxon>Eukaryota</taxon>
        <taxon>Viridiplantae</taxon>
        <taxon>Streptophyta</taxon>
        <taxon>Embryophyta</taxon>
        <taxon>Tracheophyta</taxon>
        <taxon>Spermatophyta</taxon>
        <taxon>Magnoliopsida</taxon>
        <taxon>eudicotyledons</taxon>
        <taxon>Gunneridae</taxon>
        <taxon>Pentapetalae</taxon>
        <taxon>Caryophyllales</taxon>
        <taxon>Chenopodiaceae</taxon>
        <taxon>Chenopodioideae</taxon>
        <taxon>Anserineae</taxon>
        <taxon>Spinacia</taxon>
    </lineage>
</organism>
<name>A0ABM3QPV1_SPIOL</name>
<dbReference type="GeneID" id="130461340"/>
<evidence type="ECO:0000313" key="3">
    <source>
        <dbReference type="Proteomes" id="UP000813463"/>
    </source>
</evidence>
<sequence length="276" mass="31417">MQENEIDKLTDVWLASIVLYVVGDAPTIASVKRFIDATWSNVGTPNVFLHDEGYFLVQFDSIADRDLVLSGGPYTFFSKPVIVKPWAANFNFYEEVLRVIPLWVKLPNLPLNCWSSQSLSRIGSLLGVPICADDCTTRQQRISFARLLVEMDVTDTLPDHVWIVDTNGREFKQLVLYDWKPAYCHKCKMPGHNCALAVKRRVEPQQKDTRVKKIWVPKKHQGWKVATKKSRNKGAPVSTTNHFGALDEEDTEEEEGTHIVENIEDDEDIPPPPNIQ</sequence>
<reference evidence="4" key="2">
    <citation type="submission" date="2025-08" db="UniProtKB">
        <authorList>
            <consortium name="RefSeq"/>
        </authorList>
    </citation>
    <scope>IDENTIFICATION</scope>
    <source>
        <tissue evidence="4">Leaf</tissue>
    </source>
</reference>
<feature type="region of interest" description="Disordered" evidence="1">
    <location>
        <begin position="228"/>
        <end position="276"/>
    </location>
</feature>
<dbReference type="InterPro" id="IPR025558">
    <property type="entry name" value="DUF4283"/>
</dbReference>
<protein>
    <recommendedName>
        <fullName evidence="2">DUF4283 domain-containing protein</fullName>
    </recommendedName>
</protein>
<dbReference type="Pfam" id="PF14111">
    <property type="entry name" value="DUF4283"/>
    <property type="match status" value="1"/>
</dbReference>